<evidence type="ECO:0000256" key="4">
    <source>
        <dbReference type="SAM" id="Phobius"/>
    </source>
</evidence>
<gene>
    <name evidence="6" type="ORF">DC28_03315</name>
</gene>
<keyword evidence="4" id="KW-0812">Transmembrane</keyword>
<dbReference type="PANTHER" id="PTHR43280">
    <property type="entry name" value="ARAC-FAMILY TRANSCRIPTIONAL REGULATOR"/>
    <property type="match status" value="1"/>
</dbReference>
<dbReference type="InterPro" id="IPR009057">
    <property type="entry name" value="Homeodomain-like_sf"/>
</dbReference>
<dbReference type="PROSITE" id="PS01124">
    <property type="entry name" value="HTH_ARAC_FAMILY_2"/>
    <property type="match status" value="1"/>
</dbReference>
<keyword evidence="4" id="KW-1133">Transmembrane helix</keyword>
<dbReference type="SUPFAM" id="SSF46689">
    <property type="entry name" value="Homeodomain-like"/>
    <property type="match status" value="2"/>
</dbReference>
<keyword evidence="3" id="KW-0804">Transcription</keyword>
<organism evidence="6 7">
    <name type="scientific">Spirochaeta lutea</name>
    <dbReference type="NCBI Taxonomy" id="1480694"/>
    <lineage>
        <taxon>Bacteria</taxon>
        <taxon>Pseudomonadati</taxon>
        <taxon>Spirochaetota</taxon>
        <taxon>Spirochaetia</taxon>
        <taxon>Spirochaetales</taxon>
        <taxon>Spirochaetaceae</taxon>
        <taxon>Spirochaeta</taxon>
    </lineage>
</organism>
<keyword evidence="2" id="KW-0238">DNA-binding</keyword>
<proteinExistence type="predicted"/>
<name>A0A098R0L1_9SPIO</name>
<dbReference type="Proteomes" id="UP000029692">
    <property type="component" value="Unassembled WGS sequence"/>
</dbReference>
<dbReference type="AlphaFoldDB" id="A0A098R0L1"/>
<keyword evidence="4" id="KW-0472">Membrane</keyword>
<feature type="domain" description="HTH araC/xylS-type" evidence="5">
    <location>
        <begin position="656"/>
        <end position="755"/>
    </location>
</feature>
<reference evidence="6 7" key="1">
    <citation type="submission" date="2014-05" db="EMBL/GenBank/DDBJ databases">
        <title>De novo Genome Sequence of Spirocheata sp.</title>
        <authorList>
            <person name="Shivani Y."/>
            <person name="Subhash Y."/>
            <person name="Tushar L."/>
            <person name="Sasikala C."/>
            <person name="Ramana C.V."/>
        </authorList>
    </citation>
    <scope>NUCLEOTIDE SEQUENCE [LARGE SCALE GENOMIC DNA]</scope>
    <source>
        <strain evidence="6 7">JC230</strain>
    </source>
</reference>
<dbReference type="PANTHER" id="PTHR43280:SF28">
    <property type="entry name" value="HTH-TYPE TRANSCRIPTIONAL ACTIVATOR RHAS"/>
    <property type="match status" value="1"/>
</dbReference>
<evidence type="ECO:0000256" key="3">
    <source>
        <dbReference type="ARBA" id="ARBA00023163"/>
    </source>
</evidence>
<dbReference type="GO" id="GO:0043565">
    <property type="term" value="F:sequence-specific DNA binding"/>
    <property type="evidence" value="ECO:0007669"/>
    <property type="project" value="InterPro"/>
</dbReference>
<dbReference type="GO" id="GO:0003700">
    <property type="term" value="F:DNA-binding transcription factor activity"/>
    <property type="evidence" value="ECO:0007669"/>
    <property type="project" value="InterPro"/>
</dbReference>
<dbReference type="Gene3D" id="1.10.10.60">
    <property type="entry name" value="Homeodomain-like"/>
    <property type="match status" value="2"/>
</dbReference>
<dbReference type="RefSeq" id="WP_037545858.1">
    <property type="nucleotide sequence ID" value="NZ_JNUP01000024.1"/>
</dbReference>
<keyword evidence="1" id="KW-0805">Transcription regulation</keyword>
<evidence type="ECO:0000259" key="5">
    <source>
        <dbReference type="PROSITE" id="PS01124"/>
    </source>
</evidence>
<keyword evidence="7" id="KW-1185">Reference proteome</keyword>
<evidence type="ECO:0000256" key="2">
    <source>
        <dbReference type="ARBA" id="ARBA00023125"/>
    </source>
</evidence>
<feature type="transmembrane region" description="Helical" evidence="4">
    <location>
        <begin position="6"/>
        <end position="28"/>
    </location>
</feature>
<protein>
    <recommendedName>
        <fullName evidence="5">HTH araC/xylS-type domain-containing protein</fullName>
    </recommendedName>
</protein>
<sequence length="761" mass="87277">MKYKKRISISILVILLVPVILNTIVLFVRMYDQTERERWKFIVSTNAQLQSTMDYFVTRIQTDLVYLSSRPELKNLKQWYETSDFREKRNFFLNFDPFSRLSDYYDEAYLVHPKDNLMLDLKNKLVSSIEHSSAGSTIQRLNKTLESFQGEKDILLSLPGQPSSRVFLIRSIQNSADGSSFYMYIQLNENFFKSLLDEIFIIDNSFVIITNQYNEPVIIRQSKSSLSLASFSQDWLNHGTDQGPVIHDRNGRRYLITANQSADTGWRYLYGVDYSSIHDDLARFLVQSGLITAGIMMVLSALAPWLVNSLYRPLENLVLSLGDPDGLQDVDEFSRIQLHIKRLSDRNKALNTTLYSSNPYQKEGVIQALLHDPELLGSSLEGEVERAQLSLLPQSGDQFLIIECLLKSRFTQEGTTPSKLLVVERDATIAKWFHFHQDIAYETVLTDDSKLVFICRIPHSLLSGQDQSSLSTFDICNYLHLDEEITGNIYLGCSTLHPSLYELSDAYKEARIAIEYRTLFPNRTIVSYTQIISGQPRLHFYPYNEEMRIINAVKQRDRNQSEAALEQFYAILGASGLPFTQLKHAVFHLLDSLLKILKEFDVPLKQETVERITEVSQTIEETIDTTEMHQGIQQLLAKILDVLDDTQSSASVMIAESVKAIIDQTYTDRNLSLDQIADQLRYSVSHISAIFKTAYGETIKQYITNLRLAKARELLISTDHKVETIGKETGYDNVGSFVKIFKAYMGETPKEFRLRNRLGQQ</sequence>
<dbReference type="EMBL" id="JNUP01000024">
    <property type="protein sequence ID" value="KGE73489.1"/>
    <property type="molecule type" value="Genomic_DNA"/>
</dbReference>
<evidence type="ECO:0000256" key="1">
    <source>
        <dbReference type="ARBA" id="ARBA00023015"/>
    </source>
</evidence>
<comment type="caution">
    <text evidence="6">The sequence shown here is derived from an EMBL/GenBank/DDBJ whole genome shotgun (WGS) entry which is preliminary data.</text>
</comment>
<dbReference type="SMART" id="SM00342">
    <property type="entry name" value="HTH_ARAC"/>
    <property type="match status" value="1"/>
</dbReference>
<dbReference type="InterPro" id="IPR018060">
    <property type="entry name" value="HTH_AraC"/>
</dbReference>
<dbReference type="Pfam" id="PF12833">
    <property type="entry name" value="HTH_18"/>
    <property type="match status" value="1"/>
</dbReference>
<dbReference type="STRING" id="1480694.DC28_03315"/>
<evidence type="ECO:0000313" key="7">
    <source>
        <dbReference type="Proteomes" id="UP000029692"/>
    </source>
</evidence>
<dbReference type="eggNOG" id="COG2207">
    <property type="taxonomic scope" value="Bacteria"/>
</dbReference>
<accession>A0A098R0L1</accession>
<evidence type="ECO:0000313" key="6">
    <source>
        <dbReference type="EMBL" id="KGE73489.1"/>
    </source>
</evidence>